<evidence type="ECO:0000313" key="2">
    <source>
        <dbReference type="EMBL" id="OEG72290.1"/>
    </source>
</evidence>
<dbReference type="EMBL" id="MCBT01000001">
    <property type="protein sequence ID" value="OEG75715.1"/>
    <property type="molecule type" value="Genomic_DNA"/>
</dbReference>
<evidence type="ECO:0000313" key="1">
    <source>
        <dbReference type="EMBL" id="GIU43197.1"/>
    </source>
</evidence>
<dbReference type="Proteomes" id="UP000773469">
    <property type="component" value="Unassembled WGS sequence"/>
</dbReference>
<dbReference type="EMBL" id="BPEU01000021">
    <property type="protein sequence ID" value="GIU43197.1"/>
    <property type="molecule type" value="Genomic_DNA"/>
</dbReference>
<reference evidence="1 5" key="2">
    <citation type="submission" date="2021-05" db="EMBL/GenBank/DDBJ databases">
        <title>Molecular characterization for Shewanella algae harboring chromosomal blaOXA-55-like strains isolated from clinical and environment sample.</title>
        <authorList>
            <person name="Ohama Y."/>
            <person name="Aoki K."/>
            <person name="Harada S."/>
            <person name="Moriya K."/>
            <person name="Ishii Y."/>
            <person name="Tateda K."/>
        </authorList>
    </citation>
    <scope>NUCLEOTIDE SEQUENCE [LARGE SCALE GENOMIC DNA]</scope>
    <source>
        <strain evidence="1 5">MBTL60-118</strain>
    </source>
</reference>
<organism evidence="2 4">
    <name type="scientific">Shewanella colwelliana</name>
    <name type="common">Alteromonas colwelliana</name>
    <dbReference type="NCBI Taxonomy" id="23"/>
    <lineage>
        <taxon>Bacteria</taxon>
        <taxon>Pseudomonadati</taxon>
        <taxon>Pseudomonadota</taxon>
        <taxon>Gammaproteobacteria</taxon>
        <taxon>Alteromonadales</taxon>
        <taxon>Shewanellaceae</taxon>
        <taxon>Shewanella</taxon>
    </lineage>
</organism>
<evidence type="ECO:0000313" key="3">
    <source>
        <dbReference type="EMBL" id="OEG75715.1"/>
    </source>
</evidence>
<dbReference type="AlphaFoldDB" id="A0A1E5IP25"/>
<dbReference type="RefSeq" id="WP_028765088.1">
    <property type="nucleotide sequence ID" value="NZ_BPEU01000021.1"/>
</dbReference>
<gene>
    <name evidence="2" type="ORF">BEL05_04730</name>
    <name evidence="3" type="ORF">BEL05_15880</name>
    <name evidence="1" type="ORF">TUM3794_28290</name>
</gene>
<dbReference type="Proteomes" id="UP000095230">
    <property type="component" value="Unassembled WGS sequence"/>
</dbReference>
<accession>A0A1E5IP25</accession>
<protein>
    <submittedName>
        <fullName evidence="2">Uncharacterized protein</fullName>
    </submittedName>
</protein>
<name>A0A1E5IP25_SHECO</name>
<proteinExistence type="predicted"/>
<sequence length="112" mass="13041">MSQVQQIDSLRELYVGSLSLREKANFASRRPAEIVKMLVNSECMLVRDFLLAHYLADTRVPIKSLLQQKKRSLDLYRYILTAKLIPVEKEILLSYMNANIHQLDEVIVEVKH</sequence>
<keyword evidence="5" id="KW-1185">Reference proteome</keyword>
<reference evidence="2 4" key="1">
    <citation type="submission" date="2016-07" db="EMBL/GenBank/DDBJ databases">
        <title>Whole-genome of two Shewanella species isolated from a digestive organ of sea cucumber Apostichopus japonicus Selenka 1867.</title>
        <authorList>
            <person name="Hong H.-H."/>
            <person name="Choi H."/>
            <person name="Cheon S."/>
            <person name="Oh J.-S."/>
            <person name="Lee H.-G."/>
            <person name="Park C."/>
        </authorList>
    </citation>
    <scope>NUCLEOTIDE SEQUENCE [LARGE SCALE GENOMIC DNA]</scope>
    <source>
        <strain evidence="2 4">CSB03KR</strain>
    </source>
</reference>
<comment type="caution">
    <text evidence="2">The sequence shown here is derived from an EMBL/GenBank/DDBJ whole genome shotgun (WGS) entry which is preliminary data.</text>
</comment>
<evidence type="ECO:0000313" key="4">
    <source>
        <dbReference type="Proteomes" id="UP000095230"/>
    </source>
</evidence>
<evidence type="ECO:0000313" key="5">
    <source>
        <dbReference type="Proteomes" id="UP000773469"/>
    </source>
</evidence>
<dbReference type="EMBL" id="MCBT01000048">
    <property type="protein sequence ID" value="OEG72290.1"/>
    <property type="molecule type" value="Genomic_DNA"/>
</dbReference>